<dbReference type="GO" id="GO:0016887">
    <property type="term" value="F:ATP hydrolysis activity"/>
    <property type="evidence" value="ECO:0007669"/>
    <property type="project" value="InterPro"/>
</dbReference>
<dbReference type="OrthoDB" id="1115710at2"/>
<dbReference type="InterPro" id="IPR050319">
    <property type="entry name" value="ABC_transp_ATP-bind"/>
</dbReference>
<dbReference type="Gene3D" id="3.40.50.300">
    <property type="entry name" value="P-loop containing nucleotide triphosphate hydrolases"/>
    <property type="match status" value="2"/>
</dbReference>
<dbReference type="Proteomes" id="UP000321168">
    <property type="component" value="Unassembled WGS sequence"/>
</dbReference>
<dbReference type="PROSITE" id="PS00211">
    <property type="entry name" value="ABC_TRANSPORTER_1"/>
    <property type="match status" value="2"/>
</dbReference>
<dbReference type="InterPro" id="IPR003439">
    <property type="entry name" value="ABC_transporter-like_ATP-bd"/>
</dbReference>
<protein>
    <submittedName>
        <fullName evidence="6">ABC transporter ATP-binding protein</fullName>
    </submittedName>
</protein>
<dbReference type="CDD" id="cd03257">
    <property type="entry name" value="ABC_NikE_OppD_transporters"/>
    <property type="match status" value="2"/>
</dbReference>
<sequence length="492" mass="54574">MISITNYSVFKGDKNSLVSKFNLTIKPGEAIGIVGESGSGKSLSILGSFGLIYNPDLRFEGALNFYGHKVSFTRPKWQNELRRFLGRDIGVIFQDPMSSLHPGKRCINQLLEAIHQPLDKQSKLTKISETLDQVGLDSALAYKYPFQLSGGQQQRVMIAMAVINKPQLIIADEPNTALDSESSRQICTLIQTVQKEINAALIFISHDIKLVADLADTIMVMQKGEIVEVGPKEKVLDNPEHHYTQALLACKPEPDKKGYYLIEIDDYGKAAEEKIPITRGELPVLELKEMAPFYGAKKAFPLKQPISFKLNEGEVLGLSGSSGSGKSSIAKSLVGWVNAEGEIVFNNTPHQLPIKNWKPLREEIQYVFQDPYSALNPSKKIGAQLINASDGKSGKEKAKELITQVGLDEAALDKYPHQFSGGQRQRIVIARALMVDPKILICDESVSALDLSVQAKILNLLKRIQVSRNLSIIFISHDTEVVEYFCDRVIRL</sequence>
<keyword evidence="7" id="KW-1185">Reference proteome</keyword>
<gene>
    <name evidence="6" type="ORF">FRX97_02020</name>
</gene>
<dbReference type="GO" id="GO:0015833">
    <property type="term" value="P:peptide transport"/>
    <property type="evidence" value="ECO:0007669"/>
    <property type="project" value="InterPro"/>
</dbReference>
<evidence type="ECO:0000313" key="7">
    <source>
        <dbReference type="Proteomes" id="UP000321168"/>
    </source>
</evidence>
<evidence type="ECO:0000256" key="4">
    <source>
        <dbReference type="ARBA" id="ARBA00022840"/>
    </source>
</evidence>
<evidence type="ECO:0000313" key="6">
    <source>
        <dbReference type="EMBL" id="TXC85427.1"/>
    </source>
</evidence>
<keyword evidence="2" id="KW-0813">Transport</keyword>
<dbReference type="PANTHER" id="PTHR43776">
    <property type="entry name" value="TRANSPORT ATP-BINDING PROTEIN"/>
    <property type="match status" value="1"/>
</dbReference>
<dbReference type="EMBL" id="VORB01000001">
    <property type="protein sequence ID" value="TXC85427.1"/>
    <property type="molecule type" value="Genomic_DNA"/>
</dbReference>
<accession>A0A5C6VJF4</accession>
<evidence type="ECO:0000256" key="3">
    <source>
        <dbReference type="ARBA" id="ARBA00022741"/>
    </source>
</evidence>
<keyword evidence="3" id="KW-0547">Nucleotide-binding</keyword>
<organism evidence="6 7">
    <name type="scientific">Luteibaculum oceani</name>
    <dbReference type="NCBI Taxonomy" id="1294296"/>
    <lineage>
        <taxon>Bacteria</taxon>
        <taxon>Pseudomonadati</taxon>
        <taxon>Bacteroidota</taxon>
        <taxon>Flavobacteriia</taxon>
        <taxon>Flavobacteriales</taxon>
        <taxon>Luteibaculaceae</taxon>
        <taxon>Luteibaculum</taxon>
    </lineage>
</organism>
<dbReference type="InterPro" id="IPR003593">
    <property type="entry name" value="AAA+_ATPase"/>
</dbReference>
<dbReference type="SMART" id="SM00382">
    <property type="entry name" value="AAA"/>
    <property type="match status" value="2"/>
</dbReference>
<evidence type="ECO:0000256" key="2">
    <source>
        <dbReference type="ARBA" id="ARBA00022448"/>
    </source>
</evidence>
<dbReference type="Pfam" id="PF08352">
    <property type="entry name" value="oligo_HPY"/>
    <property type="match status" value="1"/>
</dbReference>
<dbReference type="GO" id="GO:0055085">
    <property type="term" value="P:transmembrane transport"/>
    <property type="evidence" value="ECO:0007669"/>
    <property type="project" value="UniProtKB-ARBA"/>
</dbReference>
<name>A0A5C6VJF4_9FLAO</name>
<dbReference type="RefSeq" id="WP_147012854.1">
    <property type="nucleotide sequence ID" value="NZ_VORB01000001.1"/>
</dbReference>
<evidence type="ECO:0000256" key="1">
    <source>
        <dbReference type="ARBA" id="ARBA00005417"/>
    </source>
</evidence>
<dbReference type="AlphaFoldDB" id="A0A5C6VJF4"/>
<feature type="domain" description="ABC transporter" evidence="5">
    <location>
        <begin position="285"/>
        <end position="492"/>
    </location>
</feature>
<feature type="domain" description="ABC transporter" evidence="5">
    <location>
        <begin position="2"/>
        <end position="248"/>
    </location>
</feature>
<dbReference type="InterPro" id="IPR013563">
    <property type="entry name" value="Oligopep_ABC_C"/>
</dbReference>
<dbReference type="PROSITE" id="PS50893">
    <property type="entry name" value="ABC_TRANSPORTER_2"/>
    <property type="match status" value="2"/>
</dbReference>
<dbReference type="Pfam" id="PF00005">
    <property type="entry name" value="ABC_tran"/>
    <property type="match status" value="2"/>
</dbReference>
<comment type="similarity">
    <text evidence="1">Belongs to the ABC transporter superfamily.</text>
</comment>
<dbReference type="GO" id="GO:0005524">
    <property type="term" value="F:ATP binding"/>
    <property type="evidence" value="ECO:0007669"/>
    <property type="project" value="UniProtKB-KW"/>
</dbReference>
<keyword evidence="4 6" id="KW-0067">ATP-binding</keyword>
<dbReference type="PANTHER" id="PTHR43776:SF7">
    <property type="entry name" value="D,D-DIPEPTIDE TRANSPORT ATP-BINDING PROTEIN DDPF-RELATED"/>
    <property type="match status" value="1"/>
</dbReference>
<proteinExistence type="inferred from homology"/>
<evidence type="ECO:0000259" key="5">
    <source>
        <dbReference type="PROSITE" id="PS50893"/>
    </source>
</evidence>
<dbReference type="InterPro" id="IPR027417">
    <property type="entry name" value="P-loop_NTPase"/>
</dbReference>
<reference evidence="6 7" key="1">
    <citation type="submission" date="2019-08" db="EMBL/GenBank/DDBJ databases">
        <title>Genome of Luteibaculum oceani JCM 18817.</title>
        <authorList>
            <person name="Bowman J.P."/>
        </authorList>
    </citation>
    <scope>NUCLEOTIDE SEQUENCE [LARGE SCALE GENOMIC DNA]</scope>
    <source>
        <strain evidence="6 7">JCM 18817</strain>
    </source>
</reference>
<dbReference type="SUPFAM" id="SSF52540">
    <property type="entry name" value="P-loop containing nucleoside triphosphate hydrolases"/>
    <property type="match status" value="2"/>
</dbReference>
<dbReference type="InterPro" id="IPR017871">
    <property type="entry name" value="ABC_transporter-like_CS"/>
</dbReference>
<comment type="caution">
    <text evidence="6">The sequence shown here is derived from an EMBL/GenBank/DDBJ whole genome shotgun (WGS) entry which is preliminary data.</text>
</comment>